<proteinExistence type="predicted"/>
<sequence length="90" mass="9702">MDYLRLISLSDGESFTAASPALGFPSFVLPSLGLLEMGSPNGLSPIDLVIRWGVVYCSQSSVRLSFICSSFPGNCLKWGGKEDARQPFRG</sequence>
<name>A0AAV4UGH4_9ARAC</name>
<accession>A0AAV4UGH4</accession>
<gene>
    <name evidence="1" type="ORF">CDAR_569461</name>
</gene>
<evidence type="ECO:0000313" key="2">
    <source>
        <dbReference type="Proteomes" id="UP001054837"/>
    </source>
</evidence>
<dbReference type="Proteomes" id="UP001054837">
    <property type="component" value="Unassembled WGS sequence"/>
</dbReference>
<dbReference type="EMBL" id="BPLQ01011234">
    <property type="protein sequence ID" value="GIY56873.1"/>
    <property type="molecule type" value="Genomic_DNA"/>
</dbReference>
<protein>
    <recommendedName>
        <fullName evidence="3">Cytochrome c biogenesis B</fullName>
    </recommendedName>
</protein>
<keyword evidence="2" id="KW-1185">Reference proteome</keyword>
<comment type="caution">
    <text evidence="1">The sequence shown here is derived from an EMBL/GenBank/DDBJ whole genome shotgun (WGS) entry which is preliminary data.</text>
</comment>
<evidence type="ECO:0000313" key="1">
    <source>
        <dbReference type="EMBL" id="GIY56873.1"/>
    </source>
</evidence>
<evidence type="ECO:0008006" key="3">
    <source>
        <dbReference type="Google" id="ProtNLM"/>
    </source>
</evidence>
<organism evidence="1 2">
    <name type="scientific">Caerostris darwini</name>
    <dbReference type="NCBI Taxonomy" id="1538125"/>
    <lineage>
        <taxon>Eukaryota</taxon>
        <taxon>Metazoa</taxon>
        <taxon>Ecdysozoa</taxon>
        <taxon>Arthropoda</taxon>
        <taxon>Chelicerata</taxon>
        <taxon>Arachnida</taxon>
        <taxon>Araneae</taxon>
        <taxon>Araneomorphae</taxon>
        <taxon>Entelegynae</taxon>
        <taxon>Araneoidea</taxon>
        <taxon>Araneidae</taxon>
        <taxon>Caerostris</taxon>
    </lineage>
</organism>
<reference evidence="1 2" key="1">
    <citation type="submission" date="2021-06" db="EMBL/GenBank/DDBJ databases">
        <title>Caerostris darwini draft genome.</title>
        <authorList>
            <person name="Kono N."/>
            <person name="Arakawa K."/>
        </authorList>
    </citation>
    <scope>NUCLEOTIDE SEQUENCE [LARGE SCALE GENOMIC DNA]</scope>
</reference>
<dbReference type="AlphaFoldDB" id="A0AAV4UGH4"/>